<dbReference type="Proteomes" id="UP000604046">
    <property type="component" value="Unassembled WGS sequence"/>
</dbReference>
<feature type="region of interest" description="Disordered" evidence="1">
    <location>
        <begin position="1203"/>
        <end position="1250"/>
    </location>
</feature>
<feature type="compositionally biased region" description="Basic and acidic residues" evidence="1">
    <location>
        <begin position="1367"/>
        <end position="1380"/>
    </location>
</feature>
<evidence type="ECO:0000256" key="1">
    <source>
        <dbReference type="SAM" id="MobiDB-lite"/>
    </source>
</evidence>
<proteinExistence type="predicted"/>
<feature type="region of interest" description="Disordered" evidence="1">
    <location>
        <begin position="1517"/>
        <end position="1687"/>
    </location>
</feature>
<feature type="compositionally biased region" description="Basic and acidic residues" evidence="1">
    <location>
        <begin position="1576"/>
        <end position="1590"/>
    </location>
</feature>
<accession>A0A812J3J1</accession>
<feature type="compositionally biased region" description="Basic residues" evidence="1">
    <location>
        <begin position="920"/>
        <end position="929"/>
    </location>
</feature>
<feature type="domain" description="Reverse transcriptase" evidence="2">
    <location>
        <begin position="436"/>
        <end position="663"/>
    </location>
</feature>
<reference evidence="3" key="1">
    <citation type="submission" date="2021-02" db="EMBL/GenBank/DDBJ databases">
        <authorList>
            <person name="Dougan E. K."/>
            <person name="Rhodes N."/>
            <person name="Thang M."/>
            <person name="Chan C."/>
        </authorList>
    </citation>
    <scope>NUCLEOTIDE SEQUENCE</scope>
</reference>
<feature type="compositionally biased region" description="Basic and acidic residues" evidence="1">
    <location>
        <begin position="1668"/>
        <end position="1687"/>
    </location>
</feature>
<name>A0A812J3J1_9DINO</name>
<gene>
    <name evidence="3" type="ORF">SNAT2548_LOCUS5214</name>
</gene>
<feature type="region of interest" description="Disordered" evidence="1">
    <location>
        <begin position="1869"/>
        <end position="1927"/>
    </location>
</feature>
<feature type="region of interest" description="Disordered" evidence="1">
    <location>
        <begin position="1463"/>
        <end position="1497"/>
    </location>
</feature>
<dbReference type="PROSITE" id="PS50878">
    <property type="entry name" value="RT_POL"/>
    <property type="match status" value="1"/>
</dbReference>
<keyword evidence="4" id="KW-1185">Reference proteome</keyword>
<feature type="region of interest" description="Disordered" evidence="1">
    <location>
        <begin position="916"/>
        <end position="941"/>
    </location>
</feature>
<feature type="region of interest" description="Disordered" evidence="1">
    <location>
        <begin position="1367"/>
        <end position="1420"/>
    </location>
</feature>
<dbReference type="Gene3D" id="3.60.10.10">
    <property type="entry name" value="Endonuclease/exonuclease/phosphatase"/>
    <property type="match status" value="1"/>
</dbReference>
<dbReference type="InterPro" id="IPR036691">
    <property type="entry name" value="Endo/exonu/phosph_ase_sf"/>
</dbReference>
<sequence>MATSEGDRLEFVFLQEIPQPKQGEIPAAQTTASKKGPRPSGKHIPLLGEECCQAQTLQDHFLVQAWTHADWRSTGILLRRRNLQGSHTVLACGGTLGLTWAKVRTTSLGVVGFMSCHLPHWTTLQQAGELLRNWYDSTKPLHGLSRLVCGGDLNETLTLGDGGGAFGGATARGEVVAAFFQELGLVSAESSWATPTYHPYNDQMRPRRLDYIFAKGLCMLEAGVLEESRHEMSSDHDAVELQVVQLPQTRDPRPCKLRKGVPVMPDKAAAQLRATAPPSTGEGLLVESVANLSQRLIVPKESTRFRESAHLGRLRQAAKRAEGAASRALWKEVHSVRKSEKRKWLKSLTFWATRGSWGAWKKLFGSGPRKLWEPRLAQRYDNWTDNMTEYLEGIFFRDSLAENDAARDEARLTLAVIPSPFCCFTMEEVQRVMAKWKSGRAAGPDGITYEALRIIMKDEAKKAEPTWWGDLRPITLSSALLKLLSQLTLTRVTPLLGTTHDLQWASPSKQPLELAISLGRMLRVCEEWKQETFLVKIDIRKAFDSIRIPRLLAFIARKLATRPKEARLLIEMVCHLGVHVEFLDQQLLVRQSNGAGWEMPFNLATFADDMYLWHFCLSRLQALLAAVERKAADNGLDFQGDKTQVLTSVEGDKRTLVIGGKTVSLLKPGTLIRVLGTQQGFRRGPSDIAAEVNAKMRQVFWAHKAVFAQKMPLTCKWESFNAVVRGAALWQAAALPPGRNLLAALNTQQLRLVRVMAGLRRKQGEPCVEYEMRSLRVSRARLHLHQQERFSTFVLRQVWRLYGHVARQNSRAKQLLRWRGPCWWKAEQQKRGGRRHPGRFNAGREVQNDINAFLEVDDWMEAAQDRKAWKLRERAWVKSQDLPWASHAQAALEAELGERADEQLSRKLARQLQLQNLAPNKKKRKKAKPRTGGAMTEPQEGLRRHRLRSRLGPCLRPAPTSPRRFLLCYRGMGPLLLLFRPLLGILVVKGAPWSIWNWDDAADYGGRSEGGRDSRATWTLNLRYNQNRFPNTGGPLWGAPPCSQKPMTEMTGRLGVVGGNDYVDLAMDETTTRGGTMGAIHSYLYMLITDDKEDRVTGVIDDYRNERCHRTKKCQQKGDSRNHTNMDMEQRRNKPKGSFDLYLRNLGSDVELKKKTGTTHPYPNKEPPRSTRWRWWNYPRDRPEASWFEVQLRDWRAARQERAEEQQGWWPENGGDGTDDDADQSYDPALHAWNPGDRAPDADMEEPAQAQSYDAAAHAWNPGPTQAQEAPGNHQWGDNVDEDTVSQEAKARAWEQYRQERGGQATSGEPAPQMPPWFGEEGKKGASEPVDIGPPGYPPTDRRRVRYLNKGAMEEIRNRPYLEKWQNERRRYEQRDEPKKSRATRMGASQQGGTTGDRDQCGKNAKLASGLTGNNGNGLGTRNGVNWSTVVAALRRRGRVRNGVPCSTAIGTGQDLCVMEKNSETRNNVTPTSRTVLNNRKRTSLGPNNAVNVDTPPDLVEEAEDIIDALLDSLEHQPTQQERPHQEDRHAASEHKDDKEDQALLQCGLVGRRPPDTGNTMNDYADNLLDDDDPPDYVHKDDDHQSKSYGDETADEEDEVAWVQGKKRKRGDGDPENHTDYTDLAENAQGSGGLPEGEERNHGGPQTGEGEGEAAETHASNADCDLEEQQRVERELEEERALQEEWEQDRALHEEWVQKTIDEYLAEEDDRGANQPPEGITQMQTHQQHHHVAAVTMALNRWMVGATATGGMEIEVDSVVEVLTHVLNLNQLLLEEKGEPMLHLTVLYQIMSRWRQERAWRNKVEIETMGRIWQGYLEALHSKGARWEGAKLMEHHTEDAKGPSQAATSGGANLEGEQTLVDLTEGADTQQAGSVDEQENYSEREHGTTDEEIEVAMDPDPHNLPETPQGLGGVWTEPAERPTLPGGPWPVRAPGYWKRPWPNCLLRPWRPWHRPRQPGEPFRYQQFLKEAIEWRHLEALRASETASGVQPRGRDEGATSSASSADQGGRQPGGQMQSTQIDTQDDAQEEDEGATDEDQHKGVDK</sequence>
<dbReference type="InterPro" id="IPR000477">
    <property type="entry name" value="RT_dom"/>
</dbReference>
<dbReference type="InterPro" id="IPR043502">
    <property type="entry name" value="DNA/RNA_pol_sf"/>
</dbReference>
<feature type="compositionally biased region" description="Basic and acidic residues" evidence="1">
    <location>
        <begin position="1522"/>
        <end position="1542"/>
    </location>
</feature>
<comment type="caution">
    <text evidence="3">The sequence shown here is derived from an EMBL/GenBank/DDBJ whole genome shotgun (WGS) entry which is preliminary data.</text>
</comment>
<organism evidence="3 4">
    <name type="scientific">Symbiodinium natans</name>
    <dbReference type="NCBI Taxonomy" id="878477"/>
    <lineage>
        <taxon>Eukaryota</taxon>
        <taxon>Sar</taxon>
        <taxon>Alveolata</taxon>
        <taxon>Dinophyceae</taxon>
        <taxon>Suessiales</taxon>
        <taxon>Symbiodiniaceae</taxon>
        <taxon>Symbiodinium</taxon>
    </lineage>
</organism>
<dbReference type="SUPFAM" id="SSF56219">
    <property type="entry name" value="DNase I-like"/>
    <property type="match status" value="1"/>
</dbReference>
<feature type="compositionally biased region" description="Acidic residues" evidence="1">
    <location>
        <begin position="2023"/>
        <end position="2036"/>
    </location>
</feature>
<feature type="compositionally biased region" description="Basic and acidic residues" evidence="1">
    <location>
        <begin position="1116"/>
        <end position="1132"/>
    </location>
</feature>
<evidence type="ECO:0000313" key="4">
    <source>
        <dbReference type="Proteomes" id="UP000604046"/>
    </source>
</evidence>
<dbReference type="OrthoDB" id="8193815at2759"/>
<feature type="region of interest" description="Disordered" evidence="1">
    <location>
        <begin position="1111"/>
        <end position="1171"/>
    </location>
</feature>
<feature type="compositionally biased region" description="Polar residues" evidence="1">
    <location>
        <begin position="1465"/>
        <end position="1478"/>
    </location>
</feature>
<evidence type="ECO:0000259" key="2">
    <source>
        <dbReference type="PROSITE" id="PS50878"/>
    </source>
</evidence>
<feature type="region of interest" description="Disordered" evidence="1">
    <location>
        <begin position="1983"/>
        <end position="2045"/>
    </location>
</feature>
<dbReference type="EMBL" id="CAJNDS010000332">
    <property type="protein sequence ID" value="CAE7193270.1"/>
    <property type="molecule type" value="Genomic_DNA"/>
</dbReference>
<dbReference type="Pfam" id="PF00078">
    <property type="entry name" value="RVT_1"/>
    <property type="match status" value="1"/>
</dbReference>
<feature type="compositionally biased region" description="Basic and acidic residues" evidence="1">
    <location>
        <begin position="1611"/>
        <end position="1621"/>
    </location>
</feature>
<dbReference type="SUPFAM" id="SSF56672">
    <property type="entry name" value="DNA/RNA polymerases"/>
    <property type="match status" value="1"/>
</dbReference>
<protein>
    <recommendedName>
        <fullName evidence="2">Reverse transcriptase domain-containing protein</fullName>
    </recommendedName>
</protein>
<evidence type="ECO:0000313" key="3">
    <source>
        <dbReference type="EMBL" id="CAE7193270.1"/>
    </source>
</evidence>
<feature type="region of interest" description="Disordered" evidence="1">
    <location>
        <begin position="1321"/>
        <end position="1343"/>
    </location>
</feature>